<accession>A0A7W8DP15</accession>
<evidence type="ECO:0000256" key="2">
    <source>
        <dbReference type="SAM" id="SignalP"/>
    </source>
</evidence>
<evidence type="ECO:0000313" key="4">
    <source>
        <dbReference type="Proteomes" id="UP000534294"/>
    </source>
</evidence>
<gene>
    <name evidence="3" type="ORF">HNQ64_000720</name>
</gene>
<evidence type="ECO:0000256" key="1">
    <source>
        <dbReference type="SAM" id="MobiDB-lite"/>
    </source>
</evidence>
<keyword evidence="2" id="KW-0732">Signal</keyword>
<reference evidence="3 4" key="1">
    <citation type="submission" date="2020-08" db="EMBL/GenBank/DDBJ databases">
        <title>Genomic Encyclopedia of Type Strains, Phase IV (KMG-IV): sequencing the most valuable type-strain genomes for metagenomic binning, comparative biology and taxonomic classification.</title>
        <authorList>
            <person name="Goeker M."/>
        </authorList>
    </citation>
    <scope>NUCLEOTIDE SEQUENCE [LARGE SCALE GENOMIC DNA]</scope>
    <source>
        <strain evidence="3 4">DSM 12251</strain>
    </source>
</reference>
<evidence type="ECO:0000313" key="3">
    <source>
        <dbReference type="EMBL" id="MBB5036486.1"/>
    </source>
</evidence>
<dbReference type="AlphaFoldDB" id="A0A7W8DP15"/>
<feature type="compositionally biased region" description="Basic residues" evidence="1">
    <location>
        <begin position="33"/>
        <end position="44"/>
    </location>
</feature>
<dbReference type="RefSeq" id="WP_184205403.1">
    <property type="nucleotide sequence ID" value="NZ_JACHIF010000001.1"/>
</dbReference>
<feature type="signal peptide" evidence="2">
    <location>
        <begin position="1"/>
        <end position="26"/>
    </location>
</feature>
<protein>
    <recommendedName>
        <fullName evidence="5">Lipoprotein</fullName>
    </recommendedName>
</protein>
<feature type="region of interest" description="Disordered" evidence="1">
    <location>
        <begin position="29"/>
        <end position="58"/>
    </location>
</feature>
<name>A0A7W8DP15_9BACT</name>
<dbReference type="EMBL" id="JACHIF010000001">
    <property type="protein sequence ID" value="MBB5036486.1"/>
    <property type="molecule type" value="Genomic_DNA"/>
</dbReference>
<proteinExistence type="predicted"/>
<comment type="caution">
    <text evidence="3">The sequence shown here is derived from an EMBL/GenBank/DDBJ whole genome shotgun (WGS) entry which is preliminary data.</text>
</comment>
<feature type="chain" id="PRO_5031148187" description="Lipoprotein" evidence="2">
    <location>
        <begin position="27"/>
        <end position="58"/>
    </location>
</feature>
<organism evidence="3 4">
    <name type="scientific">Prosthecobacter dejongeii</name>
    <dbReference type="NCBI Taxonomy" id="48465"/>
    <lineage>
        <taxon>Bacteria</taxon>
        <taxon>Pseudomonadati</taxon>
        <taxon>Verrucomicrobiota</taxon>
        <taxon>Verrucomicrobiia</taxon>
        <taxon>Verrucomicrobiales</taxon>
        <taxon>Verrucomicrobiaceae</taxon>
        <taxon>Prosthecobacter</taxon>
    </lineage>
</organism>
<keyword evidence="4" id="KW-1185">Reference proteome</keyword>
<dbReference type="Proteomes" id="UP000534294">
    <property type="component" value="Unassembled WGS sequence"/>
</dbReference>
<evidence type="ECO:0008006" key="5">
    <source>
        <dbReference type="Google" id="ProtNLM"/>
    </source>
</evidence>
<sequence>MKSIVYLTLSAMLAFAFPSCTTNVNAGGGASVKHGKAKHSHHQSKTGVKANVGASLGL</sequence>